<dbReference type="InterPro" id="IPR008996">
    <property type="entry name" value="IL1/FGF"/>
</dbReference>
<feature type="non-terminal residue" evidence="13">
    <location>
        <position position="1"/>
    </location>
</feature>
<dbReference type="OrthoDB" id="9449069at2759"/>
<dbReference type="GO" id="GO:0001660">
    <property type="term" value="P:fever generation"/>
    <property type="evidence" value="ECO:0007669"/>
    <property type="project" value="UniProtKB-KW"/>
</dbReference>
<evidence type="ECO:0000256" key="3">
    <source>
        <dbReference type="ARBA" id="ARBA00004550"/>
    </source>
</evidence>
<gene>
    <name evidence="13" type="primary">Il1b</name>
    <name evidence="13" type="ORF">CRYSOU_R08802</name>
</gene>
<comment type="caution">
    <text evidence="13">The sequence shown here is derived from an EMBL/GenBank/DDBJ whole genome shotgun (WGS) entry which is preliminary data.</text>
</comment>
<keyword evidence="12" id="KW-0497">Mitogen</keyword>
<dbReference type="InterPro" id="IPR000975">
    <property type="entry name" value="IL-1_fam"/>
</dbReference>
<evidence type="ECO:0000313" key="14">
    <source>
        <dbReference type="Proteomes" id="UP000545332"/>
    </source>
</evidence>
<keyword evidence="11" id="KW-0458">Lysosome</keyword>
<dbReference type="Gene3D" id="2.80.10.50">
    <property type="match status" value="1"/>
</dbReference>
<dbReference type="GO" id="GO:0071222">
    <property type="term" value="P:cellular response to lipopolysaccharide"/>
    <property type="evidence" value="ECO:0007669"/>
    <property type="project" value="TreeGrafter"/>
</dbReference>
<evidence type="ECO:0000313" key="13">
    <source>
        <dbReference type="EMBL" id="NWI21915.1"/>
    </source>
</evidence>
<feature type="non-terminal residue" evidence="13">
    <location>
        <position position="200"/>
    </location>
</feature>
<dbReference type="Proteomes" id="UP000545332">
    <property type="component" value="Unassembled WGS sequence"/>
</dbReference>
<evidence type="ECO:0000256" key="4">
    <source>
        <dbReference type="ARBA" id="ARBA00010448"/>
    </source>
</evidence>
<keyword evidence="8" id="KW-0964">Secreted</keyword>
<reference evidence="13 14" key="1">
    <citation type="submission" date="2019-09" db="EMBL/GenBank/DDBJ databases">
        <title>Bird 10,000 Genomes (B10K) Project - Family phase.</title>
        <authorList>
            <person name="Zhang G."/>
        </authorList>
    </citation>
    <scope>NUCLEOTIDE SEQUENCE [LARGE SCALE GENOMIC DNA]</scope>
    <source>
        <strain evidence="13">B10K-MSB-42743</strain>
        <tissue evidence="13">Heart</tissue>
    </source>
</reference>
<dbReference type="GO" id="GO:0005615">
    <property type="term" value="C:extracellular space"/>
    <property type="evidence" value="ECO:0007669"/>
    <property type="project" value="UniProtKB-KW"/>
</dbReference>
<dbReference type="GO" id="GO:0010628">
    <property type="term" value="P:positive regulation of gene expression"/>
    <property type="evidence" value="ECO:0007669"/>
    <property type="project" value="TreeGrafter"/>
</dbReference>
<evidence type="ECO:0000256" key="9">
    <source>
        <dbReference type="ARBA" id="ARBA00022620"/>
    </source>
</evidence>
<keyword evidence="10" id="KW-0395">Inflammatory response</keyword>
<evidence type="ECO:0000256" key="8">
    <source>
        <dbReference type="ARBA" id="ARBA00022525"/>
    </source>
</evidence>
<dbReference type="GO" id="GO:0005764">
    <property type="term" value="C:lysosome"/>
    <property type="evidence" value="ECO:0007669"/>
    <property type="project" value="UniProtKB-SubCell"/>
</dbReference>
<proteinExistence type="inferred from homology"/>
<evidence type="ECO:0000256" key="11">
    <source>
        <dbReference type="ARBA" id="ARBA00023228"/>
    </source>
</evidence>
<evidence type="ECO:0000256" key="1">
    <source>
        <dbReference type="ARBA" id="ARBA00004371"/>
    </source>
</evidence>
<protein>
    <recommendedName>
        <fullName evidence="5">Interleukin-1 beta</fullName>
    </recommendedName>
</protein>
<evidence type="ECO:0000256" key="2">
    <source>
        <dbReference type="ARBA" id="ARBA00004514"/>
    </source>
</evidence>
<keyword evidence="7" id="KW-0202">Cytokine</keyword>
<dbReference type="AlphaFoldDB" id="A0A7K4KZP3"/>
<dbReference type="GO" id="GO:0005125">
    <property type="term" value="F:cytokine activity"/>
    <property type="evidence" value="ECO:0007669"/>
    <property type="project" value="UniProtKB-KW"/>
</dbReference>
<comment type="subcellular location">
    <subcellularLocation>
        <location evidence="2">Cytoplasm</location>
        <location evidence="2">Cytosol</location>
    </subcellularLocation>
    <subcellularLocation>
        <location evidence="1">Lysosome</location>
    </subcellularLocation>
    <subcellularLocation>
        <location evidence="3">Secreted</location>
        <location evidence="3">Extracellular exosome</location>
    </subcellularLocation>
</comment>
<evidence type="ECO:0000256" key="7">
    <source>
        <dbReference type="ARBA" id="ARBA00022514"/>
    </source>
</evidence>
<dbReference type="PANTHER" id="PTHR10078:SF30">
    <property type="entry name" value="INTERLEUKIN-1 BETA"/>
    <property type="match status" value="1"/>
</dbReference>
<dbReference type="EMBL" id="VWPX01070702">
    <property type="protein sequence ID" value="NWI21915.1"/>
    <property type="molecule type" value="Genomic_DNA"/>
</dbReference>
<dbReference type="PRINTS" id="PR01359">
    <property type="entry name" value="INTRLEUKIN1B"/>
</dbReference>
<comment type="similarity">
    <text evidence="4">Belongs to the IL-1 family.</text>
</comment>
<dbReference type="SUPFAM" id="SSF50353">
    <property type="entry name" value="Cytokine"/>
    <property type="match status" value="1"/>
</dbReference>
<organism evidence="13 14">
    <name type="scientific">Crypturellus soui</name>
    <dbReference type="NCBI Taxonomy" id="458187"/>
    <lineage>
        <taxon>Eukaryota</taxon>
        <taxon>Metazoa</taxon>
        <taxon>Chordata</taxon>
        <taxon>Craniata</taxon>
        <taxon>Vertebrata</taxon>
        <taxon>Euteleostomi</taxon>
        <taxon>Archelosauria</taxon>
        <taxon>Archosauria</taxon>
        <taxon>Dinosauria</taxon>
        <taxon>Saurischia</taxon>
        <taxon>Theropoda</taxon>
        <taxon>Coelurosauria</taxon>
        <taxon>Aves</taxon>
        <taxon>Palaeognathae</taxon>
        <taxon>Tinamiformes</taxon>
        <taxon>Tinamidae</taxon>
        <taxon>Crypturellus</taxon>
    </lineage>
</organism>
<dbReference type="PANTHER" id="PTHR10078">
    <property type="entry name" value="INTERLEUKIN-1 FAMILY MEMBER"/>
    <property type="match status" value="1"/>
</dbReference>
<name>A0A7K4KZP3_9AVES</name>
<sequence>PLQKPRLRLELPPADVGIRVTPAEGPAARRFRQAATLVVAATKLLKTLPPRDFADSDLGGFLDAVFEPVPFQCLERSYAGAPVYRYTRSQSFDILDIKHRCFVLEPPTQLVALHLQGPSISRKGEGIPPGALGATPFPSLPRVLNVSFPSAVRLNIALYRPRSSPGDAGTVRMPVALGIKGYKLYMSCVMSGAEPTLQLE</sequence>
<dbReference type="GO" id="GO:0019221">
    <property type="term" value="P:cytokine-mediated signaling pathway"/>
    <property type="evidence" value="ECO:0007669"/>
    <property type="project" value="TreeGrafter"/>
</dbReference>
<dbReference type="GO" id="GO:0006955">
    <property type="term" value="P:immune response"/>
    <property type="evidence" value="ECO:0007669"/>
    <property type="project" value="InterPro"/>
</dbReference>
<keyword evidence="6" id="KW-0963">Cytoplasm</keyword>
<dbReference type="GO" id="GO:0051781">
    <property type="term" value="P:positive regulation of cell division"/>
    <property type="evidence" value="ECO:0007669"/>
    <property type="project" value="UniProtKB-KW"/>
</dbReference>
<keyword evidence="9" id="KW-0666">Pyrogen</keyword>
<evidence type="ECO:0000256" key="10">
    <source>
        <dbReference type="ARBA" id="ARBA00023198"/>
    </source>
</evidence>
<accession>A0A7K4KZP3</accession>
<keyword evidence="14" id="KW-1185">Reference proteome</keyword>
<evidence type="ECO:0000256" key="12">
    <source>
        <dbReference type="ARBA" id="ARBA00023246"/>
    </source>
</evidence>
<evidence type="ECO:0000256" key="6">
    <source>
        <dbReference type="ARBA" id="ARBA00022490"/>
    </source>
</evidence>
<dbReference type="GO" id="GO:0005829">
    <property type="term" value="C:cytosol"/>
    <property type="evidence" value="ECO:0007669"/>
    <property type="project" value="UniProtKB-SubCell"/>
</dbReference>
<evidence type="ECO:0000256" key="5">
    <source>
        <dbReference type="ARBA" id="ARBA00014702"/>
    </source>
</evidence>